<protein>
    <submittedName>
        <fullName evidence="8">MFS transporter</fullName>
    </submittedName>
</protein>
<comment type="subcellular location">
    <subcellularLocation>
        <location evidence="1">Cell membrane</location>
        <topology evidence="1">Multi-pass membrane protein</topology>
    </subcellularLocation>
</comment>
<evidence type="ECO:0000256" key="6">
    <source>
        <dbReference type="SAM" id="Phobius"/>
    </source>
</evidence>
<dbReference type="PANTHER" id="PTHR42718:SF9">
    <property type="entry name" value="MAJOR FACILITATOR SUPERFAMILY MULTIDRUG TRANSPORTER MFSC"/>
    <property type="match status" value="1"/>
</dbReference>
<evidence type="ECO:0000256" key="4">
    <source>
        <dbReference type="ARBA" id="ARBA00022989"/>
    </source>
</evidence>
<dbReference type="EMBL" id="BAAAPK010000001">
    <property type="protein sequence ID" value="GAA1679780.1"/>
    <property type="molecule type" value="Genomic_DNA"/>
</dbReference>
<dbReference type="InterPro" id="IPR020846">
    <property type="entry name" value="MFS_dom"/>
</dbReference>
<sequence>MFTLVVPIQARLPELLDSPRHDTAWVVTATLLSAAVITPIAGRLGDMYGKRRVILGLIAAMVLGSVIAALSQEIIGIVIGRSFQGAIVGAVPLGISIMRDVLHTDRVNAAVAFMSATLGMGGALGLPISAIVTQTLDWHMLFWMAAILGTVVFVLVLLVVPVSVLRTGGRFDVIGTIGIAVGLVALMLAISRGNEWGWTSLWTMGLGLGGIVVLVLWGVYELRVEDPLLDLRVASRPSVLLTNIASVAIGFALFASNVIYPQLLELPIGSGVGFGLSLLASSLIVMPSGLMMLLLSPVAGRIGTRAGPKLLMIIGTAALTLAYGFTMFFMTEVWHIFIANVLVGVAIGFGYASMPMLIMRSVPHTETGASNGLNALFRSIGTATAAALVAAVLAGYSVDFQGVEVPTAHGIRLALVLGGGAALVALLTASFIPARPAPGERSPSLPV</sequence>
<feature type="transmembrane region" description="Helical" evidence="6">
    <location>
        <begin position="110"/>
        <end position="132"/>
    </location>
</feature>
<evidence type="ECO:0000313" key="9">
    <source>
        <dbReference type="Proteomes" id="UP001500596"/>
    </source>
</evidence>
<dbReference type="PANTHER" id="PTHR42718">
    <property type="entry name" value="MAJOR FACILITATOR SUPERFAMILY MULTIDRUG TRANSPORTER MFSC"/>
    <property type="match status" value="1"/>
</dbReference>
<organism evidence="8 9">
    <name type="scientific">Microbacterium lacus</name>
    <dbReference type="NCBI Taxonomy" id="415217"/>
    <lineage>
        <taxon>Bacteria</taxon>
        <taxon>Bacillati</taxon>
        <taxon>Actinomycetota</taxon>
        <taxon>Actinomycetes</taxon>
        <taxon>Micrococcales</taxon>
        <taxon>Microbacteriaceae</taxon>
        <taxon>Microbacterium</taxon>
    </lineage>
</organism>
<evidence type="ECO:0000256" key="2">
    <source>
        <dbReference type="ARBA" id="ARBA00022448"/>
    </source>
</evidence>
<proteinExistence type="predicted"/>
<name>A0ABP4SZF4_9MICO</name>
<feature type="transmembrane region" description="Helical" evidence="6">
    <location>
        <begin position="23"/>
        <end position="41"/>
    </location>
</feature>
<reference evidence="9" key="1">
    <citation type="journal article" date="2019" name="Int. J. Syst. Evol. Microbiol.">
        <title>The Global Catalogue of Microorganisms (GCM) 10K type strain sequencing project: providing services to taxonomists for standard genome sequencing and annotation.</title>
        <authorList>
            <consortium name="The Broad Institute Genomics Platform"/>
            <consortium name="The Broad Institute Genome Sequencing Center for Infectious Disease"/>
            <person name="Wu L."/>
            <person name="Ma J."/>
        </authorList>
    </citation>
    <scope>NUCLEOTIDE SEQUENCE [LARGE SCALE GENOMIC DNA]</scope>
    <source>
        <strain evidence="9">JCM 15575</strain>
    </source>
</reference>
<evidence type="ECO:0000313" key="8">
    <source>
        <dbReference type="EMBL" id="GAA1679780.1"/>
    </source>
</evidence>
<keyword evidence="2" id="KW-0813">Transport</keyword>
<dbReference type="CDD" id="cd17504">
    <property type="entry name" value="MFS_MMR_MDR_like"/>
    <property type="match status" value="1"/>
</dbReference>
<feature type="transmembrane region" description="Helical" evidence="6">
    <location>
        <begin position="138"/>
        <end position="159"/>
    </location>
</feature>
<dbReference type="Gene3D" id="1.20.1250.20">
    <property type="entry name" value="MFS general substrate transporter like domains"/>
    <property type="match status" value="2"/>
</dbReference>
<evidence type="ECO:0000259" key="7">
    <source>
        <dbReference type="PROSITE" id="PS50850"/>
    </source>
</evidence>
<dbReference type="InterPro" id="IPR011701">
    <property type="entry name" value="MFS"/>
</dbReference>
<keyword evidence="5 6" id="KW-0472">Membrane</keyword>
<dbReference type="InterPro" id="IPR036259">
    <property type="entry name" value="MFS_trans_sf"/>
</dbReference>
<feature type="transmembrane region" description="Helical" evidence="6">
    <location>
        <begin position="336"/>
        <end position="354"/>
    </location>
</feature>
<accession>A0ABP4SZF4</accession>
<feature type="domain" description="Major facilitator superfamily (MFS) profile" evidence="7">
    <location>
        <begin position="1"/>
        <end position="437"/>
    </location>
</feature>
<feature type="transmembrane region" description="Helical" evidence="6">
    <location>
        <begin position="272"/>
        <end position="298"/>
    </location>
</feature>
<keyword evidence="9" id="KW-1185">Reference proteome</keyword>
<keyword evidence="4 6" id="KW-1133">Transmembrane helix</keyword>
<gene>
    <name evidence="8" type="ORF">GCM10009807_24610</name>
</gene>
<dbReference type="PROSITE" id="PS50850">
    <property type="entry name" value="MFS"/>
    <property type="match status" value="1"/>
</dbReference>
<feature type="transmembrane region" description="Helical" evidence="6">
    <location>
        <begin position="310"/>
        <end position="330"/>
    </location>
</feature>
<evidence type="ECO:0000256" key="3">
    <source>
        <dbReference type="ARBA" id="ARBA00022692"/>
    </source>
</evidence>
<dbReference type="SUPFAM" id="SSF103473">
    <property type="entry name" value="MFS general substrate transporter"/>
    <property type="match status" value="2"/>
</dbReference>
<feature type="transmembrane region" description="Helical" evidence="6">
    <location>
        <begin position="171"/>
        <end position="190"/>
    </location>
</feature>
<feature type="transmembrane region" description="Helical" evidence="6">
    <location>
        <begin position="240"/>
        <end position="260"/>
    </location>
</feature>
<comment type="caution">
    <text evidence="8">The sequence shown here is derived from an EMBL/GenBank/DDBJ whole genome shotgun (WGS) entry which is preliminary data.</text>
</comment>
<evidence type="ECO:0000256" key="5">
    <source>
        <dbReference type="ARBA" id="ARBA00023136"/>
    </source>
</evidence>
<dbReference type="Proteomes" id="UP001500596">
    <property type="component" value="Unassembled WGS sequence"/>
</dbReference>
<feature type="transmembrane region" description="Helical" evidence="6">
    <location>
        <begin position="77"/>
        <end position="98"/>
    </location>
</feature>
<keyword evidence="3 6" id="KW-0812">Transmembrane</keyword>
<feature type="transmembrane region" description="Helical" evidence="6">
    <location>
        <begin position="53"/>
        <end position="71"/>
    </location>
</feature>
<evidence type="ECO:0000256" key="1">
    <source>
        <dbReference type="ARBA" id="ARBA00004651"/>
    </source>
</evidence>
<feature type="transmembrane region" description="Helical" evidence="6">
    <location>
        <begin position="375"/>
        <end position="398"/>
    </location>
</feature>
<feature type="transmembrane region" description="Helical" evidence="6">
    <location>
        <begin position="410"/>
        <end position="432"/>
    </location>
</feature>
<dbReference type="Pfam" id="PF07690">
    <property type="entry name" value="MFS_1"/>
    <property type="match status" value="2"/>
</dbReference>
<feature type="transmembrane region" description="Helical" evidence="6">
    <location>
        <begin position="196"/>
        <end position="220"/>
    </location>
</feature>